<feature type="compositionally biased region" description="Gly residues" evidence="1">
    <location>
        <begin position="297"/>
        <end position="307"/>
    </location>
</feature>
<evidence type="ECO:0000313" key="3">
    <source>
        <dbReference type="Proteomes" id="UP001189429"/>
    </source>
</evidence>
<dbReference type="Proteomes" id="UP001189429">
    <property type="component" value="Unassembled WGS sequence"/>
</dbReference>
<evidence type="ECO:0000313" key="2">
    <source>
        <dbReference type="EMBL" id="CAK0880978.1"/>
    </source>
</evidence>
<organism evidence="2 3">
    <name type="scientific">Prorocentrum cordatum</name>
    <dbReference type="NCBI Taxonomy" id="2364126"/>
    <lineage>
        <taxon>Eukaryota</taxon>
        <taxon>Sar</taxon>
        <taxon>Alveolata</taxon>
        <taxon>Dinophyceae</taxon>
        <taxon>Prorocentrales</taxon>
        <taxon>Prorocentraceae</taxon>
        <taxon>Prorocentrum</taxon>
    </lineage>
</organism>
<reference evidence="2" key="1">
    <citation type="submission" date="2023-10" db="EMBL/GenBank/DDBJ databases">
        <authorList>
            <person name="Chen Y."/>
            <person name="Shah S."/>
            <person name="Dougan E. K."/>
            <person name="Thang M."/>
            <person name="Chan C."/>
        </authorList>
    </citation>
    <scope>NUCLEOTIDE SEQUENCE [LARGE SCALE GENOMIC DNA]</scope>
</reference>
<sequence>AECLVNECDKLQPRTEEELKDIFVQKMNQRYADADVNSMASTDVGTLGDLRDCEEDEELPAYWAQAKEQNFRFNARGSKGNPMGGKWQRCINNPKNAEEKKQYEAKKGDTEAQQQHRQQWLRKNFDVFMETHQHTKAKKKREYSEARYLVAGRVVVEEGGGAEGCRNAANYCLKCVAVGFPWVKWCSWRKAALYLYKTEGIEEEVTETWEHTKKMYLQRQLKNMKDAGATHVTQVTQAQPSEEPVQPRKPAALEEETAAEANGAGGVQAGAAASSKAAGASKATGQQGKRGPPSKATGGGAGSSRGGGRGKARRTVKVEEEEEDKGKPEGEPDEDSEDPEPPRKKPKKEPTLAAKCMAAAKLTKMNSSAAKVSAQSVLTQINRDPGWSFAKEMQNALKPMQIALKQLDDMEADHDVFPSIVSSNDLSALRAEWSKKKKVDQFDRYLAEFSEKFDPVVRALQLETRMLTSQKLARDQEMERIAKPKR</sequence>
<feature type="non-terminal residue" evidence="2">
    <location>
        <position position="1"/>
    </location>
</feature>
<feature type="compositionally biased region" description="Low complexity" evidence="1">
    <location>
        <begin position="269"/>
        <end position="296"/>
    </location>
</feature>
<keyword evidence="3" id="KW-1185">Reference proteome</keyword>
<gene>
    <name evidence="2" type="ORF">PCOR1329_LOCUS63966</name>
</gene>
<evidence type="ECO:0000256" key="1">
    <source>
        <dbReference type="SAM" id="MobiDB-lite"/>
    </source>
</evidence>
<proteinExistence type="predicted"/>
<feature type="region of interest" description="Disordered" evidence="1">
    <location>
        <begin position="232"/>
        <end position="353"/>
    </location>
</feature>
<dbReference type="EMBL" id="CAUYUJ010018138">
    <property type="protein sequence ID" value="CAK0880978.1"/>
    <property type="molecule type" value="Genomic_DNA"/>
</dbReference>
<accession>A0ABN9W4H1</accession>
<protein>
    <submittedName>
        <fullName evidence="2">Uncharacterized protein</fullName>
    </submittedName>
</protein>
<name>A0ABN9W4H1_9DINO</name>
<comment type="caution">
    <text evidence="2">The sequence shown here is derived from an EMBL/GenBank/DDBJ whole genome shotgun (WGS) entry which is preliminary data.</text>
</comment>